<dbReference type="EMBL" id="JAMTCO010000019">
    <property type="protein sequence ID" value="MCP2273859.1"/>
    <property type="molecule type" value="Genomic_DNA"/>
</dbReference>
<gene>
    <name evidence="1" type="ORF">LV75_006391</name>
</gene>
<evidence type="ECO:0000313" key="1">
    <source>
        <dbReference type="EMBL" id="MCP2273859.1"/>
    </source>
</evidence>
<keyword evidence="2" id="KW-1185">Reference proteome</keyword>
<proteinExistence type="predicted"/>
<dbReference type="Proteomes" id="UP001205185">
    <property type="component" value="Unassembled WGS sequence"/>
</dbReference>
<accession>A0ABT1IMU8</accession>
<organism evidence="1 2">
    <name type="scientific">Actinokineospora diospyrosa</name>
    <dbReference type="NCBI Taxonomy" id="103728"/>
    <lineage>
        <taxon>Bacteria</taxon>
        <taxon>Bacillati</taxon>
        <taxon>Actinomycetota</taxon>
        <taxon>Actinomycetes</taxon>
        <taxon>Pseudonocardiales</taxon>
        <taxon>Pseudonocardiaceae</taxon>
        <taxon>Actinokineospora</taxon>
    </lineage>
</organism>
<protein>
    <submittedName>
        <fullName evidence="1">Uncharacterized protein</fullName>
    </submittedName>
</protein>
<name>A0ABT1IMU8_9PSEU</name>
<sequence length="81" mass="8357">MSVTTLGSGSTRDAVALCVPCVPIAPTEVRGCFADLGVSELPISVTVLDRSGTREPVDSITLSISTRKHRDSLTNAAGGSR</sequence>
<reference evidence="1 2" key="1">
    <citation type="submission" date="2022-06" db="EMBL/GenBank/DDBJ databases">
        <title>Genomic Encyclopedia of Archaeal and Bacterial Type Strains, Phase II (KMG-II): from individual species to whole genera.</title>
        <authorList>
            <person name="Goeker M."/>
        </authorList>
    </citation>
    <scope>NUCLEOTIDE SEQUENCE [LARGE SCALE GENOMIC DNA]</scope>
    <source>
        <strain evidence="1 2">DSM 44255</strain>
    </source>
</reference>
<evidence type="ECO:0000313" key="2">
    <source>
        <dbReference type="Proteomes" id="UP001205185"/>
    </source>
</evidence>
<comment type="caution">
    <text evidence="1">The sequence shown here is derived from an EMBL/GenBank/DDBJ whole genome shotgun (WGS) entry which is preliminary data.</text>
</comment>